<dbReference type="EMBL" id="MN739586">
    <property type="protein sequence ID" value="QHT14542.1"/>
    <property type="molecule type" value="Genomic_DNA"/>
</dbReference>
<name>A0A6C0DDQ7_9ZZZZ</name>
<reference evidence="1" key="1">
    <citation type="journal article" date="2020" name="Nature">
        <title>Giant virus diversity and host interactions through global metagenomics.</title>
        <authorList>
            <person name="Schulz F."/>
            <person name="Roux S."/>
            <person name="Paez-Espino D."/>
            <person name="Jungbluth S."/>
            <person name="Walsh D.A."/>
            <person name="Denef V.J."/>
            <person name="McMahon K.D."/>
            <person name="Konstantinidis K.T."/>
            <person name="Eloe-Fadrosh E.A."/>
            <person name="Kyrpides N.C."/>
            <person name="Woyke T."/>
        </authorList>
    </citation>
    <scope>NUCLEOTIDE SEQUENCE</scope>
    <source>
        <strain evidence="1">GVMAG-M-3300023174-141</strain>
    </source>
</reference>
<accession>A0A6C0DDQ7</accession>
<sequence length="169" mass="18962">MTTLEDTLFDPKVIVLGVFGSTNKVSERDLQEQVLLPILQELGSVPTKLLLPSEGNSSIYLQEWAETLSISTQVFRSDWARNGKIAQHLRDDQIRNECTHALVFLSSRSTRLERFSESLSKKGKIVFTSSPELELTQLVYSAEKASTHARKSSTGTTQTLLKFQKKAEC</sequence>
<organism evidence="1">
    <name type="scientific">viral metagenome</name>
    <dbReference type="NCBI Taxonomy" id="1070528"/>
    <lineage>
        <taxon>unclassified sequences</taxon>
        <taxon>metagenomes</taxon>
        <taxon>organismal metagenomes</taxon>
    </lineage>
</organism>
<protein>
    <recommendedName>
        <fullName evidence="2">DUF2493 domain-containing protein</fullName>
    </recommendedName>
</protein>
<evidence type="ECO:0000313" key="1">
    <source>
        <dbReference type="EMBL" id="QHT14542.1"/>
    </source>
</evidence>
<proteinExistence type="predicted"/>
<evidence type="ECO:0008006" key="2">
    <source>
        <dbReference type="Google" id="ProtNLM"/>
    </source>
</evidence>
<dbReference type="AlphaFoldDB" id="A0A6C0DDQ7"/>